<comment type="function">
    <text evidence="1">Reversibly catalyzes the transfer of the carbamoyl group from carbamoyl phosphate (CP) to the N(epsilon) atom of ornithine (ORN) to produce L-citrulline.</text>
</comment>
<dbReference type="InterPro" id="IPR024904">
    <property type="entry name" value="OTCase_ArgI"/>
</dbReference>
<dbReference type="NCBIfam" id="TIGR00658">
    <property type="entry name" value="orni_carb_tr"/>
    <property type="match status" value="1"/>
</dbReference>
<dbReference type="InterPro" id="IPR036901">
    <property type="entry name" value="Asp/Orn_carbamoylTrfase_sf"/>
</dbReference>
<feature type="binding site" evidence="6">
    <location>
        <position position="108"/>
    </location>
    <ligand>
        <name>carbamoyl phosphate</name>
        <dbReference type="ChEBI" id="CHEBI:58228"/>
    </ligand>
</feature>
<feature type="domain" description="Aspartate/ornithine carbamoyltransferase Asp/Orn-binding" evidence="7">
    <location>
        <begin position="157"/>
        <end position="330"/>
    </location>
</feature>
<feature type="binding site" evidence="6">
    <location>
        <position position="232"/>
    </location>
    <ligand>
        <name>L-ornithine</name>
        <dbReference type="ChEBI" id="CHEBI:46911"/>
    </ligand>
</feature>
<dbReference type="PROSITE" id="PS00097">
    <property type="entry name" value="CARBAMOYLTRANSFERASE"/>
    <property type="match status" value="1"/>
</dbReference>
<evidence type="ECO:0000259" key="8">
    <source>
        <dbReference type="Pfam" id="PF02729"/>
    </source>
</evidence>
<keyword evidence="4 6" id="KW-0808">Transferase</keyword>
<dbReference type="SUPFAM" id="SSF53671">
    <property type="entry name" value="Aspartate/ornithine carbamoyltransferase"/>
    <property type="match status" value="1"/>
</dbReference>
<proteinExistence type="inferred from homology"/>
<gene>
    <name evidence="9" type="primary">argF</name>
    <name evidence="9" type="ORF">ACFFQA_33985</name>
</gene>
<comment type="catalytic activity">
    <reaction evidence="5 6">
        <text>carbamoyl phosphate + L-ornithine = L-citrulline + phosphate + H(+)</text>
        <dbReference type="Rhea" id="RHEA:19513"/>
        <dbReference type="ChEBI" id="CHEBI:15378"/>
        <dbReference type="ChEBI" id="CHEBI:43474"/>
        <dbReference type="ChEBI" id="CHEBI:46911"/>
        <dbReference type="ChEBI" id="CHEBI:57743"/>
        <dbReference type="ChEBI" id="CHEBI:58228"/>
        <dbReference type="EC" id="2.1.3.3"/>
    </reaction>
</comment>
<accession>A0ABV6A729</accession>
<keyword evidence="10" id="KW-1185">Reference proteome</keyword>
<dbReference type="GO" id="GO:0004585">
    <property type="term" value="F:ornithine carbamoyltransferase activity"/>
    <property type="evidence" value="ECO:0007669"/>
    <property type="project" value="UniProtKB-EC"/>
</dbReference>
<protein>
    <recommendedName>
        <fullName evidence="3 6">Ornithine carbamoyltransferase</fullName>
        <shortName evidence="6">OTCase</shortName>
        <ecNumber evidence="3 6">2.1.3.3</ecNumber>
    </recommendedName>
</protein>
<feature type="domain" description="Aspartate/ornithine carbamoyltransferase carbamoyl-P binding" evidence="8">
    <location>
        <begin position="8"/>
        <end position="148"/>
    </location>
</feature>
<feature type="binding site" evidence="6">
    <location>
        <position position="84"/>
    </location>
    <ligand>
        <name>carbamoyl phosphate</name>
        <dbReference type="ChEBI" id="CHEBI:58228"/>
    </ligand>
</feature>
<dbReference type="HAMAP" id="MF_01109">
    <property type="entry name" value="OTCase"/>
    <property type="match status" value="1"/>
</dbReference>
<evidence type="ECO:0000256" key="5">
    <source>
        <dbReference type="ARBA" id="ARBA00048772"/>
    </source>
</evidence>
<evidence type="ECO:0000256" key="1">
    <source>
        <dbReference type="ARBA" id="ARBA00003822"/>
    </source>
</evidence>
<dbReference type="PANTHER" id="PTHR45753:SF2">
    <property type="entry name" value="ORNITHINE CARBAMOYLTRANSFERASE"/>
    <property type="match status" value="1"/>
</dbReference>
<dbReference type="PRINTS" id="PR00102">
    <property type="entry name" value="OTCASE"/>
</dbReference>
<feature type="binding site" evidence="6">
    <location>
        <begin position="274"/>
        <end position="275"/>
    </location>
    <ligand>
        <name>carbamoyl phosphate</name>
        <dbReference type="ChEBI" id="CHEBI:58228"/>
    </ligand>
</feature>
<dbReference type="Pfam" id="PF02729">
    <property type="entry name" value="OTCace_N"/>
    <property type="match status" value="1"/>
</dbReference>
<feature type="binding site" evidence="6">
    <location>
        <begin position="135"/>
        <end position="138"/>
    </location>
    <ligand>
        <name>carbamoyl phosphate</name>
        <dbReference type="ChEBI" id="CHEBI:58228"/>
    </ligand>
</feature>
<feature type="binding site" evidence="6">
    <location>
        <begin position="57"/>
        <end position="60"/>
    </location>
    <ligand>
        <name>carbamoyl phosphate</name>
        <dbReference type="ChEBI" id="CHEBI:58228"/>
    </ligand>
</feature>
<dbReference type="PANTHER" id="PTHR45753">
    <property type="entry name" value="ORNITHINE CARBAMOYLTRANSFERASE, MITOCHONDRIAL"/>
    <property type="match status" value="1"/>
</dbReference>
<organism evidence="9 10">
    <name type="scientific">Allokutzneria oryzae</name>
    <dbReference type="NCBI Taxonomy" id="1378989"/>
    <lineage>
        <taxon>Bacteria</taxon>
        <taxon>Bacillati</taxon>
        <taxon>Actinomycetota</taxon>
        <taxon>Actinomycetes</taxon>
        <taxon>Pseudonocardiales</taxon>
        <taxon>Pseudonocardiaceae</taxon>
        <taxon>Allokutzneria</taxon>
    </lineage>
</organism>
<evidence type="ECO:0000256" key="4">
    <source>
        <dbReference type="ARBA" id="ARBA00022679"/>
    </source>
</evidence>
<dbReference type="EC" id="2.1.3.3" evidence="3 6"/>
<comment type="similarity">
    <text evidence="2 6">Belongs to the aspartate/ornithine carbamoyltransferase superfamily. OTCase family.</text>
</comment>
<dbReference type="InterPro" id="IPR006132">
    <property type="entry name" value="Asp/Orn_carbamoyltranf_P-bd"/>
</dbReference>
<comment type="caution">
    <text evidence="9">The sequence shown here is derived from an EMBL/GenBank/DDBJ whole genome shotgun (WGS) entry which is preliminary data.</text>
</comment>
<dbReference type="InterPro" id="IPR006130">
    <property type="entry name" value="Asp/Orn_carbamoylTrfase"/>
</dbReference>
<evidence type="ECO:0000259" key="7">
    <source>
        <dbReference type="Pfam" id="PF00185"/>
    </source>
</evidence>
<feature type="binding site" evidence="6">
    <location>
        <begin position="236"/>
        <end position="237"/>
    </location>
    <ligand>
        <name>L-ornithine</name>
        <dbReference type="ChEBI" id="CHEBI:46911"/>
    </ligand>
</feature>
<comment type="subcellular location">
    <subcellularLocation>
        <location evidence="6">Cytoplasm</location>
    </subcellularLocation>
</comment>
<evidence type="ECO:0000313" key="9">
    <source>
        <dbReference type="EMBL" id="MFB9908976.1"/>
    </source>
</evidence>
<dbReference type="InterPro" id="IPR006131">
    <property type="entry name" value="Asp_carbamoyltransf_Asp/Orn-bd"/>
</dbReference>
<dbReference type="Proteomes" id="UP001589693">
    <property type="component" value="Unassembled WGS sequence"/>
</dbReference>
<dbReference type="Gene3D" id="3.40.50.1370">
    <property type="entry name" value="Aspartate/ornithine carbamoyltransferase"/>
    <property type="match status" value="2"/>
</dbReference>
<evidence type="ECO:0000313" key="10">
    <source>
        <dbReference type="Proteomes" id="UP001589693"/>
    </source>
</evidence>
<evidence type="ECO:0000256" key="3">
    <source>
        <dbReference type="ARBA" id="ARBA00013007"/>
    </source>
</evidence>
<sequence>MVFNLTNRSFVKEVDFEPGELRFLLRLAEALKLAKYAGNEARRLNGKEIALVFEKTSTRTRSAFDVAAYDQGAHVTHLDPSSTQLGHKESIVDTAVVLGRMFDAIEYRGSRQADVEALAAHAGVPVYNGLTDEWHPTQMLADFLTMREVCAKPYDSISYAFVGDCRFNMARSTLVMGALMGSDVRLAGPNDLHPPRDVIDLAAAVAGRTGARVTVTDDVDAAVSGVDFVHTDVWVSMGESKDVWAERVRLLAPYQVNTELLRRTGNQAAKFMHCLPAFHDKNTTVGREIMEHTGMDSGLEVTDDVFRSAASIVFDQAENRLHTIKALLVATLG</sequence>
<dbReference type="RefSeq" id="WP_377861211.1">
    <property type="nucleotide sequence ID" value="NZ_JBHLZU010000032.1"/>
</dbReference>
<feature type="binding site" evidence="6">
    <location>
        <position position="320"/>
    </location>
    <ligand>
        <name>carbamoyl phosphate</name>
        <dbReference type="ChEBI" id="CHEBI:58228"/>
    </ligand>
</feature>
<name>A0ABV6A729_9PSEU</name>
<evidence type="ECO:0000256" key="6">
    <source>
        <dbReference type="HAMAP-Rule" id="MF_01109"/>
    </source>
</evidence>
<reference evidence="9 10" key="1">
    <citation type="submission" date="2024-09" db="EMBL/GenBank/DDBJ databases">
        <authorList>
            <person name="Sun Q."/>
            <person name="Mori K."/>
        </authorList>
    </citation>
    <scope>NUCLEOTIDE SEQUENCE [LARGE SCALE GENOMIC DNA]</scope>
    <source>
        <strain evidence="9 10">TBRC 7907</strain>
    </source>
</reference>
<dbReference type="PRINTS" id="PR00100">
    <property type="entry name" value="AOTCASE"/>
</dbReference>
<dbReference type="Pfam" id="PF00185">
    <property type="entry name" value="OTCace"/>
    <property type="match status" value="1"/>
</dbReference>
<evidence type="ECO:0000256" key="2">
    <source>
        <dbReference type="ARBA" id="ARBA00007805"/>
    </source>
</evidence>
<dbReference type="EMBL" id="JBHLZU010000032">
    <property type="protein sequence ID" value="MFB9908976.1"/>
    <property type="molecule type" value="Genomic_DNA"/>
</dbReference>
<keyword evidence="6" id="KW-0963">Cytoplasm</keyword>
<dbReference type="InterPro" id="IPR002292">
    <property type="entry name" value="Orn/put_carbamltrans"/>
</dbReference>
<feature type="binding site" evidence="6">
    <location>
        <position position="168"/>
    </location>
    <ligand>
        <name>L-ornithine</name>
        <dbReference type="ChEBI" id="CHEBI:46911"/>
    </ligand>
</feature>